<organism evidence="4 5">
    <name type="scientific">Clostridium omnivorum</name>
    <dbReference type="NCBI Taxonomy" id="1604902"/>
    <lineage>
        <taxon>Bacteria</taxon>
        <taxon>Bacillati</taxon>
        <taxon>Bacillota</taxon>
        <taxon>Clostridia</taxon>
        <taxon>Eubacteriales</taxon>
        <taxon>Clostridiaceae</taxon>
        <taxon>Clostridium</taxon>
    </lineage>
</organism>
<dbReference type="Proteomes" id="UP001208567">
    <property type="component" value="Unassembled WGS sequence"/>
</dbReference>
<name>A0ABQ5N9U6_9CLOT</name>
<protein>
    <recommendedName>
        <fullName evidence="2">Phosphoesterase</fullName>
        <ecNumber evidence="2">3.1.4.-</ecNumber>
    </recommendedName>
</protein>
<dbReference type="CDD" id="cd00841">
    <property type="entry name" value="MPP_YfcE"/>
    <property type="match status" value="1"/>
</dbReference>
<comment type="caution">
    <text evidence="4">The sequence shown here is derived from an EMBL/GenBank/DDBJ whole genome shotgun (WGS) entry which is preliminary data.</text>
</comment>
<dbReference type="InterPro" id="IPR041802">
    <property type="entry name" value="MPP_YfcE"/>
</dbReference>
<gene>
    <name evidence="4" type="ORF">bsdE14_34470</name>
</gene>
<comment type="similarity">
    <text evidence="1 2">Belongs to the metallophosphoesterase superfamily. YfcE family.</text>
</comment>
<dbReference type="InterPro" id="IPR029052">
    <property type="entry name" value="Metallo-depent_PP-like"/>
</dbReference>
<evidence type="ECO:0000256" key="1">
    <source>
        <dbReference type="ARBA" id="ARBA00008950"/>
    </source>
</evidence>
<dbReference type="NCBIfam" id="TIGR00040">
    <property type="entry name" value="yfcE"/>
    <property type="match status" value="1"/>
</dbReference>
<dbReference type="Gene3D" id="3.60.21.10">
    <property type="match status" value="1"/>
</dbReference>
<evidence type="ECO:0000313" key="4">
    <source>
        <dbReference type="EMBL" id="GLC32037.1"/>
    </source>
</evidence>
<comment type="cofactor">
    <cofactor evidence="2">
        <name>a divalent metal cation</name>
        <dbReference type="ChEBI" id="CHEBI:60240"/>
    </cofactor>
</comment>
<sequence length="165" mass="19053">MKIGIMSDTHLDKHPEKIVEYIDKYFNDVDLIIHAGDYTNCKVIELIKSRKKFIGVWGNVDKRPVRSVLNEKEIINVEGKKIGIFHGHGDKKTTPERAIEIFKDDNADIIIFGHSHQPSIFTKNKTLLLNPGSLSRKRKEPWFSYIILTIDKNSISAEMKFFTKI</sequence>
<dbReference type="SUPFAM" id="SSF56300">
    <property type="entry name" value="Metallo-dependent phosphatases"/>
    <property type="match status" value="1"/>
</dbReference>
<accession>A0ABQ5N9U6</accession>
<feature type="domain" description="Calcineurin-like phosphoesterase" evidence="3">
    <location>
        <begin position="1"/>
        <end position="152"/>
    </location>
</feature>
<dbReference type="PANTHER" id="PTHR11124">
    <property type="entry name" value="VACUOLAR SORTING PROTEIN VPS29"/>
    <property type="match status" value="1"/>
</dbReference>
<dbReference type="InterPro" id="IPR024654">
    <property type="entry name" value="Calcineurin-like_PHP_lpxH"/>
</dbReference>
<dbReference type="InterPro" id="IPR000979">
    <property type="entry name" value="Phosphodiesterase_MJ0936/Vps29"/>
</dbReference>
<dbReference type="EMBL" id="BRXR01000001">
    <property type="protein sequence ID" value="GLC32037.1"/>
    <property type="molecule type" value="Genomic_DNA"/>
</dbReference>
<reference evidence="4 5" key="1">
    <citation type="journal article" date="2024" name="Int. J. Syst. Evol. Microbiol.">
        <title>Clostridium omnivorum sp. nov., isolated from anoxic soil under the treatment of reductive soil disinfestation.</title>
        <authorList>
            <person name="Ueki A."/>
            <person name="Tonouchi A."/>
            <person name="Kaku N."/>
            <person name="Honma S."/>
            <person name="Ueki K."/>
        </authorList>
    </citation>
    <scope>NUCLEOTIDE SEQUENCE [LARGE SCALE GENOMIC DNA]</scope>
    <source>
        <strain evidence="4 5">E14</strain>
    </source>
</reference>
<dbReference type="Pfam" id="PF12850">
    <property type="entry name" value="Metallophos_2"/>
    <property type="match status" value="1"/>
</dbReference>
<keyword evidence="2" id="KW-0479">Metal-binding</keyword>
<evidence type="ECO:0000313" key="5">
    <source>
        <dbReference type="Proteomes" id="UP001208567"/>
    </source>
</evidence>
<keyword evidence="5" id="KW-1185">Reference proteome</keyword>
<evidence type="ECO:0000256" key="2">
    <source>
        <dbReference type="RuleBase" id="RU362039"/>
    </source>
</evidence>
<proteinExistence type="inferred from homology"/>
<dbReference type="EC" id="3.1.4.-" evidence="2"/>
<evidence type="ECO:0000259" key="3">
    <source>
        <dbReference type="Pfam" id="PF12850"/>
    </source>
</evidence>